<accession>A0A5D3BFA9</accession>
<evidence type="ECO:0000313" key="4">
    <source>
        <dbReference type="Proteomes" id="UP000321947"/>
    </source>
</evidence>
<organism evidence="2 4">
    <name type="scientific">Cucumis melo var. makuwa</name>
    <name type="common">Oriental melon</name>
    <dbReference type="NCBI Taxonomy" id="1194695"/>
    <lineage>
        <taxon>Eukaryota</taxon>
        <taxon>Viridiplantae</taxon>
        <taxon>Streptophyta</taxon>
        <taxon>Embryophyta</taxon>
        <taxon>Tracheophyta</taxon>
        <taxon>Spermatophyta</taxon>
        <taxon>Magnoliopsida</taxon>
        <taxon>eudicotyledons</taxon>
        <taxon>Gunneridae</taxon>
        <taxon>Pentapetalae</taxon>
        <taxon>rosids</taxon>
        <taxon>fabids</taxon>
        <taxon>Cucurbitales</taxon>
        <taxon>Cucurbitaceae</taxon>
        <taxon>Benincaseae</taxon>
        <taxon>Cucumis</taxon>
    </lineage>
</organism>
<reference evidence="3 4" key="1">
    <citation type="submission" date="2019-08" db="EMBL/GenBank/DDBJ databases">
        <title>Draft genome sequences of two oriental melons (Cucumis melo L. var makuwa).</title>
        <authorList>
            <person name="Kwon S.-Y."/>
        </authorList>
    </citation>
    <scope>NUCLEOTIDE SEQUENCE [LARGE SCALE GENOMIC DNA]</scope>
    <source>
        <strain evidence="4">cv. Chang Bougi</strain>
        <strain evidence="3">cv. SW 3</strain>
        <tissue evidence="2">Leaf</tissue>
    </source>
</reference>
<dbReference type="EMBL" id="SSTD01018953">
    <property type="protein sequence ID" value="TYJ97135.1"/>
    <property type="molecule type" value="Genomic_DNA"/>
</dbReference>
<name>A0A5D3BFA9_CUCMM</name>
<gene>
    <name evidence="2" type="ORF">E5676_scaffold174G00060</name>
    <name evidence="1" type="ORF">E6C27_scaffold485G001010</name>
</gene>
<dbReference type="Proteomes" id="UP000321947">
    <property type="component" value="Unassembled WGS sequence"/>
</dbReference>
<comment type="caution">
    <text evidence="2">The sequence shown here is derived from an EMBL/GenBank/DDBJ whole genome shotgun (WGS) entry which is preliminary data.</text>
</comment>
<proteinExistence type="predicted"/>
<evidence type="ECO:0000313" key="1">
    <source>
        <dbReference type="EMBL" id="KAA0067629.1"/>
    </source>
</evidence>
<evidence type="ECO:0000313" key="3">
    <source>
        <dbReference type="Proteomes" id="UP000321393"/>
    </source>
</evidence>
<dbReference type="AlphaFoldDB" id="A0A5D3BFA9"/>
<dbReference type="Proteomes" id="UP000321393">
    <property type="component" value="Unassembled WGS sequence"/>
</dbReference>
<protein>
    <submittedName>
        <fullName evidence="2">Uncharacterized protein</fullName>
    </submittedName>
</protein>
<dbReference type="EMBL" id="SSTE01000480">
    <property type="protein sequence ID" value="KAA0067629.1"/>
    <property type="molecule type" value="Genomic_DNA"/>
</dbReference>
<evidence type="ECO:0000313" key="2">
    <source>
        <dbReference type="EMBL" id="TYJ97135.1"/>
    </source>
</evidence>
<sequence>MEVTPPSAIQLLLGDDRAFAVRSTTIVGAIGHLRRLESDSTSTGGRSDFCRQIHHPGKSDRTPSLFGEVTLSSTIQLLLEDDRTFTVRSTVSVGAIGCLRCLERRLRLQRSNFYWGTIRLLSSDPSPWGRSDFYRQIHRSGRSDQALSSFGEVTQSSVIQRLLGDDRAFIVKSTASVGAIGRLRRLKRGDSAVSNSTSTGRRSDFCCQIYRPGRSDRMPSLFREMEAKPYPRRLLGEAKAKMHHRRPLKATTY</sequence>